<gene>
    <name evidence="2" type="ORF">NCTC11458_00156</name>
</gene>
<feature type="region of interest" description="Disordered" evidence="1">
    <location>
        <begin position="21"/>
        <end position="52"/>
    </location>
</feature>
<proteinExistence type="predicted"/>
<reference evidence="2 3" key="1">
    <citation type="submission" date="2018-11" db="EMBL/GenBank/DDBJ databases">
        <authorList>
            <consortium name="Pathogen Informatics"/>
        </authorList>
    </citation>
    <scope>NUCLEOTIDE SEQUENCE [LARGE SCALE GENOMIC DNA]</scope>
    <source>
        <strain evidence="2 3">NCTC11458</strain>
    </source>
</reference>
<dbReference type="Gene3D" id="3.20.20.80">
    <property type="entry name" value="Glycosidases"/>
    <property type="match status" value="1"/>
</dbReference>
<comment type="caution">
    <text evidence="2">The sequence shown here is derived from an EMBL/GenBank/DDBJ whole genome shotgun (WGS) entry which is preliminary data.</text>
</comment>
<dbReference type="AlphaFoldDB" id="A0A7Z8YAW4"/>
<dbReference type="InterPro" id="IPR017853">
    <property type="entry name" value="GH"/>
</dbReference>
<evidence type="ECO:0000313" key="3">
    <source>
        <dbReference type="Proteomes" id="UP000276733"/>
    </source>
</evidence>
<evidence type="ECO:0000313" key="2">
    <source>
        <dbReference type="EMBL" id="VDG80876.1"/>
    </source>
</evidence>
<dbReference type="EMBL" id="UYIQ01000001">
    <property type="protein sequence ID" value="VDG80876.1"/>
    <property type="molecule type" value="Genomic_DNA"/>
</dbReference>
<dbReference type="SUPFAM" id="SSF51445">
    <property type="entry name" value="(Trans)glycosidases"/>
    <property type="match status" value="1"/>
</dbReference>
<evidence type="ECO:0000256" key="1">
    <source>
        <dbReference type="SAM" id="MobiDB-lite"/>
    </source>
</evidence>
<organism evidence="2 3">
    <name type="scientific">Capnocytophaga ochracea</name>
    <dbReference type="NCBI Taxonomy" id="1018"/>
    <lineage>
        <taxon>Bacteria</taxon>
        <taxon>Pseudomonadati</taxon>
        <taxon>Bacteroidota</taxon>
        <taxon>Flavobacteriia</taxon>
        <taxon>Flavobacteriales</taxon>
        <taxon>Flavobacteriaceae</taxon>
        <taxon>Capnocytophaga</taxon>
    </lineage>
</organism>
<dbReference type="PROSITE" id="PS51257">
    <property type="entry name" value="PROKAR_LIPOPROTEIN"/>
    <property type="match status" value="1"/>
</dbReference>
<accession>A0A7Z8YAW4</accession>
<sequence>MKRILYLCMAIVFIACHKNNDEIPQPDPNKPTPNKPIPDNPKPDNPKPNTPTNAYLYGITIDDSWEETGVTVQQIVSAIKAMPVKPTVRIVMSKGTAIANYKPLFSAVHQVAYVMATPADSEDMKDYKTVNSYVKRFQDSYKELSAYTDFWEVGNEINGEGKDWLGDDPQFIADKAYGAYKFIRSKNAKTVLVSYYFKPGDQKVTMEDWLKRYIPEDMKKQLDYVLVSYYEDDNDNYQPNWQEVFNNLESIFPSVKLGIGECGNNDYKKYSVQSKVERAKHYYSMPKYVKNYVGGYFWWYWVQDCVPHQNSEVFKAINSSIKQTLK</sequence>
<name>A0A7Z8YAW4_CAPOC</name>
<protein>
    <submittedName>
        <fullName evidence="2">Uncharacterized protein</fullName>
    </submittedName>
</protein>
<dbReference type="Proteomes" id="UP000276733">
    <property type="component" value="Unassembled WGS sequence"/>
</dbReference>
<feature type="compositionally biased region" description="Pro residues" evidence="1">
    <location>
        <begin position="25"/>
        <end position="40"/>
    </location>
</feature>